<proteinExistence type="predicted"/>
<evidence type="ECO:0000313" key="2">
    <source>
        <dbReference type="Proteomes" id="UP000002875"/>
    </source>
</evidence>
<dbReference type="Pfam" id="PF06835">
    <property type="entry name" value="LptC"/>
    <property type="match status" value="1"/>
</dbReference>
<dbReference type="Gene3D" id="2.60.450.10">
    <property type="entry name" value="Lipopolysaccharide (LPS) transport protein A like domain"/>
    <property type="match status" value="1"/>
</dbReference>
<evidence type="ECO:0000313" key="1">
    <source>
        <dbReference type="EMBL" id="AFK04821.1"/>
    </source>
</evidence>
<reference evidence="1 2" key="1">
    <citation type="submission" date="2011-07" db="EMBL/GenBank/DDBJ databases">
        <title>The complete genome of chromosome of Emticicia oligotrophica DSM 17448.</title>
        <authorList>
            <consortium name="US DOE Joint Genome Institute (JGI-PGF)"/>
            <person name="Lucas S."/>
            <person name="Han J."/>
            <person name="Lapidus A."/>
            <person name="Bruce D."/>
            <person name="Goodwin L."/>
            <person name="Pitluck S."/>
            <person name="Peters L."/>
            <person name="Kyrpides N."/>
            <person name="Mavromatis K."/>
            <person name="Ivanova N."/>
            <person name="Ovchinnikova G."/>
            <person name="Teshima H."/>
            <person name="Detter J.C."/>
            <person name="Tapia R."/>
            <person name="Han C."/>
            <person name="Land M."/>
            <person name="Hauser L."/>
            <person name="Markowitz V."/>
            <person name="Cheng J.-F."/>
            <person name="Hugenholtz P."/>
            <person name="Woyke T."/>
            <person name="Wu D."/>
            <person name="Tindall B."/>
            <person name="Pomrenke H."/>
            <person name="Brambilla E."/>
            <person name="Klenk H.-P."/>
            <person name="Eisen J.A."/>
        </authorList>
    </citation>
    <scope>NUCLEOTIDE SEQUENCE [LARGE SCALE GENOMIC DNA]</scope>
    <source>
        <strain evidence="1 2">DSM 17448</strain>
    </source>
</reference>
<organism evidence="1 2">
    <name type="scientific">Emticicia oligotrophica (strain DSM 17448 / CIP 109782 / MTCC 6937 / GPTSA100-15)</name>
    <dbReference type="NCBI Taxonomy" id="929562"/>
    <lineage>
        <taxon>Bacteria</taxon>
        <taxon>Pseudomonadati</taxon>
        <taxon>Bacteroidota</taxon>
        <taxon>Cytophagia</taxon>
        <taxon>Cytophagales</taxon>
        <taxon>Leadbetterellaceae</taxon>
        <taxon>Emticicia</taxon>
    </lineage>
</organism>
<evidence type="ECO:0008006" key="3">
    <source>
        <dbReference type="Google" id="ProtNLM"/>
    </source>
</evidence>
<dbReference type="InterPro" id="IPR026265">
    <property type="entry name" value="LptC"/>
</dbReference>
<gene>
    <name evidence="1" type="ordered locus">Emtol_3695</name>
</gene>
<dbReference type="Proteomes" id="UP000002875">
    <property type="component" value="Chromosome"/>
</dbReference>
<protein>
    <recommendedName>
        <fullName evidence="3">LPS export ABC transporter periplasmic protein LptC</fullName>
    </recommendedName>
</protein>
<dbReference type="RefSeq" id="WP_015030510.1">
    <property type="nucleotide sequence ID" value="NC_018748.1"/>
</dbReference>
<dbReference type="EMBL" id="CP002961">
    <property type="protein sequence ID" value="AFK04821.1"/>
    <property type="molecule type" value="Genomic_DNA"/>
</dbReference>
<dbReference type="PROSITE" id="PS51257">
    <property type="entry name" value="PROKAR_LIPOPROTEIN"/>
    <property type="match status" value="1"/>
</dbReference>
<name>A0ABM5N5R9_EMTOG</name>
<dbReference type="NCBIfam" id="TIGR04409">
    <property type="entry name" value="LptC_YrbK"/>
    <property type="match status" value="1"/>
</dbReference>
<dbReference type="InterPro" id="IPR010664">
    <property type="entry name" value="LipoPS_assembly_LptC-rel"/>
</dbReference>
<accession>A0ABM5N5R9</accession>
<sequence length="199" mass="22847">MMNGRLKNIQHFIVSLILLLFTFMAISCEEKKKKSIRVQYNGPLMSTDNLVVAFSDSGYTKVKLTTARQLKFQNEDEVYPKAVYVTFYDRTGVEYSSLRGDSGRFERQSGIYKVMGNVFFFNRVQQQSLSTDLLIWSPVQKKVYTDKKFTIKTPKEELHGIGMEADQDFTHYTMRKTKGTFSVDSLAAQTDTAVDTTSY</sequence>
<keyword evidence="2" id="KW-1185">Reference proteome</keyword>